<accession>W2ZY90</accession>
<gene>
    <name evidence="1" type="ORF">F442_03632</name>
</gene>
<reference evidence="1 2" key="1">
    <citation type="submission" date="2013-11" db="EMBL/GenBank/DDBJ databases">
        <title>The Genome Sequence of Phytophthora parasitica P10297.</title>
        <authorList>
            <consortium name="The Broad Institute Genomics Platform"/>
            <person name="Russ C."/>
            <person name="Tyler B."/>
            <person name="Panabieres F."/>
            <person name="Shan W."/>
            <person name="Tripathy S."/>
            <person name="Grunwald N."/>
            <person name="Machado M."/>
            <person name="Johnson C.S."/>
            <person name="Walker B."/>
            <person name="Young S.K."/>
            <person name="Zeng Q."/>
            <person name="Gargeya S."/>
            <person name="Fitzgerald M."/>
            <person name="Haas B."/>
            <person name="Abouelleil A."/>
            <person name="Allen A.W."/>
            <person name="Alvarado L."/>
            <person name="Arachchi H.M."/>
            <person name="Berlin A.M."/>
            <person name="Chapman S.B."/>
            <person name="Gainer-Dewar J."/>
            <person name="Goldberg J."/>
            <person name="Griggs A."/>
            <person name="Gujja S."/>
            <person name="Hansen M."/>
            <person name="Howarth C."/>
            <person name="Imamovic A."/>
            <person name="Ireland A."/>
            <person name="Larimer J."/>
            <person name="McCowan C."/>
            <person name="Murphy C."/>
            <person name="Pearson M."/>
            <person name="Poon T.W."/>
            <person name="Priest M."/>
            <person name="Roberts A."/>
            <person name="Saif S."/>
            <person name="Shea T."/>
            <person name="Sisk P."/>
            <person name="Sykes S."/>
            <person name="Wortman J."/>
            <person name="Nusbaum C."/>
            <person name="Birren B."/>
        </authorList>
    </citation>
    <scope>NUCLEOTIDE SEQUENCE [LARGE SCALE GENOMIC DNA]</scope>
    <source>
        <strain evidence="1 2">P10297</strain>
    </source>
</reference>
<organism evidence="1 2">
    <name type="scientific">Phytophthora nicotianae P10297</name>
    <dbReference type="NCBI Taxonomy" id="1317064"/>
    <lineage>
        <taxon>Eukaryota</taxon>
        <taxon>Sar</taxon>
        <taxon>Stramenopiles</taxon>
        <taxon>Oomycota</taxon>
        <taxon>Peronosporomycetes</taxon>
        <taxon>Peronosporales</taxon>
        <taxon>Peronosporaceae</taxon>
        <taxon>Phytophthora</taxon>
    </lineage>
</organism>
<proteinExistence type="predicted"/>
<name>W2ZY90_PHYNI</name>
<dbReference type="Proteomes" id="UP000018948">
    <property type="component" value="Unassembled WGS sequence"/>
</dbReference>
<evidence type="ECO:0000313" key="2">
    <source>
        <dbReference type="Proteomes" id="UP000018948"/>
    </source>
</evidence>
<comment type="caution">
    <text evidence="1">The sequence shown here is derived from an EMBL/GenBank/DDBJ whole genome shotgun (WGS) entry which is preliminary data.</text>
</comment>
<dbReference type="EMBL" id="ANIY01000836">
    <property type="protein sequence ID" value="ETP51204.1"/>
    <property type="molecule type" value="Genomic_DNA"/>
</dbReference>
<dbReference type="AlphaFoldDB" id="W2ZY90"/>
<protein>
    <submittedName>
        <fullName evidence="1">Uncharacterized protein</fullName>
    </submittedName>
</protein>
<evidence type="ECO:0000313" key="1">
    <source>
        <dbReference type="EMBL" id="ETP51204.1"/>
    </source>
</evidence>
<sequence length="30" mass="3375">MAPPQHKIWGLFEITAPRVKGEKPILMQSA</sequence>